<dbReference type="Gene3D" id="3.40.50.10420">
    <property type="entry name" value="NagB/RpiA/CoA transferase-like"/>
    <property type="match status" value="1"/>
</dbReference>
<dbReference type="InterPro" id="IPR002698">
    <property type="entry name" value="FTHF_cligase"/>
</dbReference>
<protein>
    <recommendedName>
        <fullName evidence="5">5-formyltetrahydrofolate cyclo-ligase</fullName>
        <ecNumber evidence="5">6.3.3.2</ecNumber>
    </recommendedName>
</protein>
<evidence type="ECO:0000256" key="5">
    <source>
        <dbReference type="RuleBase" id="RU361279"/>
    </source>
</evidence>
<dbReference type="OrthoDB" id="9801938at2"/>
<dbReference type="PANTHER" id="PTHR23407:SF1">
    <property type="entry name" value="5-FORMYLTETRAHYDROFOLATE CYCLO-LIGASE"/>
    <property type="match status" value="1"/>
</dbReference>
<evidence type="ECO:0000313" key="7">
    <source>
        <dbReference type="Proteomes" id="UP000288279"/>
    </source>
</evidence>
<comment type="caution">
    <text evidence="6">The sequence shown here is derived from an EMBL/GenBank/DDBJ whole genome shotgun (WGS) entry which is preliminary data.</text>
</comment>
<dbReference type="AlphaFoldDB" id="A0A432ZEA6"/>
<keyword evidence="5" id="KW-0460">Magnesium</keyword>
<evidence type="ECO:0000256" key="1">
    <source>
        <dbReference type="ARBA" id="ARBA00010638"/>
    </source>
</evidence>
<dbReference type="GO" id="GO:0009396">
    <property type="term" value="P:folic acid-containing compound biosynthetic process"/>
    <property type="evidence" value="ECO:0007669"/>
    <property type="project" value="TreeGrafter"/>
</dbReference>
<evidence type="ECO:0000256" key="2">
    <source>
        <dbReference type="ARBA" id="ARBA00022741"/>
    </source>
</evidence>
<dbReference type="GO" id="GO:0030272">
    <property type="term" value="F:5-formyltetrahydrofolate cyclo-ligase activity"/>
    <property type="evidence" value="ECO:0007669"/>
    <property type="project" value="UniProtKB-EC"/>
</dbReference>
<keyword evidence="6" id="KW-0436">Ligase</keyword>
<keyword evidence="5" id="KW-0479">Metal-binding</keyword>
<gene>
    <name evidence="6" type="ORF">CWI83_09965</name>
</gene>
<name>A0A432ZEA6_9GAMM</name>
<proteinExistence type="inferred from homology"/>
<dbReference type="EMBL" id="PIQG01000005">
    <property type="protein sequence ID" value="RUO75692.1"/>
    <property type="molecule type" value="Genomic_DNA"/>
</dbReference>
<evidence type="ECO:0000256" key="4">
    <source>
        <dbReference type="PIRSR" id="PIRSR006806-1"/>
    </source>
</evidence>
<comment type="cofactor">
    <cofactor evidence="5">
        <name>Mg(2+)</name>
        <dbReference type="ChEBI" id="CHEBI:18420"/>
    </cofactor>
</comment>
<keyword evidence="3 4" id="KW-0067">ATP-binding</keyword>
<dbReference type="SUPFAM" id="SSF100950">
    <property type="entry name" value="NagB/RpiA/CoA transferase-like"/>
    <property type="match status" value="1"/>
</dbReference>
<dbReference type="PANTHER" id="PTHR23407">
    <property type="entry name" value="ATPASE INHIBITOR/5-FORMYLTETRAHYDROFOLATE CYCLO-LIGASE"/>
    <property type="match status" value="1"/>
</dbReference>
<organism evidence="6 7">
    <name type="scientific">Pseudidiomarina taiwanensis</name>
    <dbReference type="NCBI Taxonomy" id="337250"/>
    <lineage>
        <taxon>Bacteria</taxon>
        <taxon>Pseudomonadati</taxon>
        <taxon>Pseudomonadota</taxon>
        <taxon>Gammaproteobacteria</taxon>
        <taxon>Alteromonadales</taxon>
        <taxon>Idiomarinaceae</taxon>
        <taxon>Pseudidiomarina</taxon>
    </lineage>
</organism>
<feature type="binding site" evidence="4">
    <location>
        <begin position="11"/>
        <end position="15"/>
    </location>
    <ligand>
        <name>ATP</name>
        <dbReference type="ChEBI" id="CHEBI:30616"/>
    </ligand>
</feature>
<feature type="binding site" evidence="4">
    <location>
        <position position="62"/>
    </location>
    <ligand>
        <name>substrate</name>
    </ligand>
</feature>
<accession>A0A432ZEA6</accession>
<dbReference type="GO" id="GO:0005524">
    <property type="term" value="F:ATP binding"/>
    <property type="evidence" value="ECO:0007669"/>
    <property type="project" value="UniProtKB-KW"/>
</dbReference>
<dbReference type="GO" id="GO:0035999">
    <property type="term" value="P:tetrahydrofolate interconversion"/>
    <property type="evidence" value="ECO:0007669"/>
    <property type="project" value="TreeGrafter"/>
</dbReference>
<evidence type="ECO:0000256" key="3">
    <source>
        <dbReference type="ARBA" id="ARBA00022840"/>
    </source>
</evidence>
<dbReference type="Pfam" id="PF01812">
    <property type="entry name" value="5-FTHF_cyc-lig"/>
    <property type="match status" value="1"/>
</dbReference>
<dbReference type="Proteomes" id="UP000288279">
    <property type="component" value="Unassembled WGS sequence"/>
</dbReference>
<dbReference type="EC" id="6.3.3.2" evidence="5"/>
<evidence type="ECO:0000313" key="6">
    <source>
        <dbReference type="EMBL" id="RUO75692.1"/>
    </source>
</evidence>
<dbReference type="NCBIfam" id="TIGR02727">
    <property type="entry name" value="MTHFS_bact"/>
    <property type="match status" value="1"/>
</dbReference>
<dbReference type="GO" id="GO:0046872">
    <property type="term" value="F:metal ion binding"/>
    <property type="evidence" value="ECO:0007669"/>
    <property type="project" value="UniProtKB-KW"/>
</dbReference>
<feature type="binding site" evidence="4">
    <location>
        <begin position="141"/>
        <end position="149"/>
    </location>
    <ligand>
        <name>ATP</name>
        <dbReference type="ChEBI" id="CHEBI:30616"/>
    </ligand>
</feature>
<comment type="catalytic activity">
    <reaction evidence="5">
        <text>(6S)-5-formyl-5,6,7,8-tetrahydrofolate + ATP = (6R)-5,10-methenyltetrahydrofolate + ADP + phosphate</text>
        <dbReference type="Rhea" id="RHEA:10488"/>
        <dbReference type="ChEBI" id="CHEBI:30616"/>
        <dbReference type="ChEBI" id="CHEBI:43474"/>
        <dbReference type="ChEBI" id="CHEBI:57455"/>
        <dbReference type="ChEBI" id="CHEBI:57457"/>
        <dbReference type="ChEBI" id="CHEBI:456216"/>
        <dbReference type="EC" id="6.3.3.2"/>
    </reaction>
</comment>
<keyword evidence="2 4" id="KW-0547">Nucleotide-binding</keyword>
<reference evidence="6 7" key="1">
    <citation type="journal article" date="2011" name="Front. Microbiol.">
        <title>Genomic signatures of strain selection and enhancement in Bacillus atrophaeus var. globigii, a historical biowarfare simulant.</title>
        <authorList>
            <person name="Gibbons H.S."/>
            <person name="Broomall S.M."/>
            <person name="McNew L.A."/>
            <person name="Daligault H."/>
            <person name="Chapman C."/>
            <person name="Bruce D."/>
            <person name="Karavis M."/>
            <person name="Krepps M."/>
            <person name="McGregor P.A."/>
            <person name="Hong C."/>
            <person name="Park K.H."/>
            <person name="Akmal A."/>
            <person name="Feldman A."/>
            <person name="Lin J.S."/>
            <person name="Chang W.E."/>
            <person name="Higgs B.W."/>
            <person name="Demirev P."/>
            <person name="Lindquist J."/>
            <person name="Liem A."/>
            <person name="Fochler E."/>
            <person name="Read T.D."/>
            <person name="Tapia R."/>
            <person name="Johnson S."/>
            <person name="Bishop-Lilly K.A."/>
            <person name="Detter C."/>
            <person name="Han C."/>
            <person name="Sozhamannan S."/>
            <person name="Rosenzweig C.N."/>
            <person name="Skowronski E.W."/>
        </authorList>
    </citation>
    <scope>NUCLEOTIDE SEQUENCE [LARGE SCALE GENOMIC DNA]</scope>
    <source>
        <strain evidence="6 7">PIT1</strain>
    </source>
</reference>
<dbReference type="PIRSF" id="PIRSF006806">
    <property type="entry name" value="FTHF_cligase"/>
    <property type="match status" value="1"/>
</dbReference>
<sequence length="202" mass="23071">MMHEHSSATERQQLRRLLLSYRGQLTEAERERAAHKVSEHLHALTEFQQAQTIGSYHSVRAELPTAELNQHLQREKQLALPRLHPVVSNHLLFLQVTEKTIWHANSFGIPEPRLASPDIIPLDHLDILLVPLVGFDQQGNRMGMGGGFYDRTLAAHRAGRYPKLLTIGLAFDCQQLEQLPTEPWDVPLNMVITPAKIWDFRS</sequence>
<comment type="similarity">
    <text evidence="1 5">Belongs to the 5-formyltetrahydrofolate cyclo-ligase family.</text>
</comment>
<dbReference type="RefSeq" id="WP_126828581.1">
    <property type="nucleotide sequence ID" value="NZ_PIQG01000005.1"/>
</dbReference>
<dbReference type="InterPro" id="IPR024185">
    <property type="entry name" value="FTHF_cligase-like_sf"/>
</dbReference>
<dbReference type="InterPro" id="IPR037171">
    <property type="entry name" value="NagB/RpiA_transferase-like"/>
</dbReference>
<keyword evidence="7" id="KW-1185">Reference proteome</keyword>